<keyword evidence="2" id="KW-0732">Signal</keyword>
<keyword evidence="1" id="KW-0378">Hydrolase</keyword>
<dbReference type="PANTHER" id="PTHR43283">
    <property type="entry name" value="BETA-LACTAMASE-RELATED"/>
    <property type="match status" value="1"/>
</dbReference>
<dbReference type="Pfam" id="PF00144">
    <property type="entry name" value="Beta-lactamase"/>
    <property type="match status" value="1"/>
</dbReference>
<dbReference type="AlphaFoldDB" id="A0A7S3WJT2"/>
<evidence type="ECO:0000259" key="3">
    <source>
        <dbReference type="Pfam" id="PF00144"/>
    </source>
</evidence>
<reference evidence="4" key="1">
    <citation type="submission" date="2021-01" db="EMBL/GenBank/DDBJ databases">
        <authorList>
            <person name="Corre E."/>
            <person name="Pelletier E."/>
            <person name="Niang G."/>
            <person name="Scheremetjew M."/>
            <person name="Finn R."/>
            <person name="Kale V."/>
            <person name="Holt S."/>
            <person name="Cochrane G."/>
            <person name="Meng A."/>
            <person name="Brown T."/>
            <person name="Cohen L."/>
        </authorList>
    </citation>
    <scope>NUCLEOTIDE SEQUENCE</scope>
    <source>
        <strain evidence="4">379</strain>
    </source>
</reference>
<gene>
    <name evidence="4" type="ORF">EHUX00137_LOCUS25199</name>
</gene>
<proteinExistence type="predicted"/>
<feature type="domain" description="Beta-lactamase-related" evidence="3">
    <location>
        <begin position="69"/>
        <end position="432"/>
    </location>
</feature>
<dbReference type="SUPFAM" id="SSF56601">
    <property type="entry name" value="beta-lactamase/transpeptidase-like"/>
    <property type="match status" value="1"/>
</dbReference>
<protein>
    <recommendedName>
        <fullName evidence="3">Beta-lactamase-related domain-containing protein</fullName>
    </recommendedName>
</protein>
<dbReference type="PANTHER" id="PTHR43283:SF11">
    <property type="entry name" value="BETA-LACTAMASE-RELATED DOMAIN-CONTAINING PROTEIN"/>
    <property type="match status" value="1"/>
</dbReference>
<evidence type="ECO:0000256" key="1">
    <source>
        <dbReference type="ARBA" id="ARBA00022801"/>
    </source>
</evidence>
<sequence>MPALSASRTCLVVLGASLAAGSAAGTASAAAALQKRLQEIAVEKQELYNCSIGIAVETGAGLVVSAGNDGSFAWGSVTKLATGAALMQQVAARRISLDTPVAPLIDPLLVREGLGRMHVLFGPRADSITLEHLLAMKSGIPDYDTATPYPPPPTDAFRKAVYAQPAAEWPPARLLNLSYVRKGKLEFEPGAHWAYSSTNFVLAGLLLARLSNATRWDAYGQAALLSPLPAQRRSSYALDFASHGTPAAHGAVRGFDRTSYNGANASARPGVDVSDVAGVFGGWTASDIVAPPASVARLVYDLFGASGPRLLARQYVDEMIPGARDAAGGGQSDWARGAPLSGGRVASAASRRLEAARGRFGARSDVDSHRMEDIYGLATFNLSIMGVTGQSSLSPYAVSYGHLGATYGYDSIAAYFPAIDAAVSIGTSIETDSQTAPSDTLCLVYNALLAAVRGTAEPRCSFSKESYFGGRCDCGNTYACHKLLRKCVKSELGSLSKEDCSRTC</sequence>
<dbReference type="InterPro" id="IPR050789">
    <property type="entry name" value="Diverse_Enzym_Activities"/>
</dbReference>
<evidence type="ECO:0000256" key="2">
    <source>
        <dbReference type="SAM" id="SignalP"/>
    </source>
</evidence>
<dbReference type="EMBL" id="HBIR01032440">
    <property type="protein sequence ID" value="CAE0562121.1"/>
    <property type="molecule type" value="Transcribed_RNA"/>
</dbReference>
<dbReference type="InterPro" id="IPR012338">
    <property type="entry name" value="Beta-lactam/transpept-like"/>
</dbReference>
<evidence type="ECO:0000313" key="4">
    <source>
        <dbReference type="EMBL" id="CAE0562121.1"/>
    </source>
</evidence>
<dbReference type="GO" id="GO:0016787">
    <property type="term" value="F:hydrolase activity"/>
    <property type="evidence" value="ECO:0007669"/>
    <property type="project" value="UniProtKB-KW"/>
</dbReference>
<dbReference type="InterPro" id="IPR001466">
    <property type="entry name" value="Beta-lactam-related"/>
</dbReference>
<feature type="chain" id="PRO_5031102730" description="Beta-lactamase-related domain-containing protein" evidence="2">
    <location>
        <begin position="26"/>
        <end position="504"/>
    </location>
</feature>
<organism evidence="4">
    <name type="scientific">Emiliania huxleyi</name>
    <name type="common">Coccolithophore</name>
    <name type="synonym">Pontosphaera huxleyi</name>
    <dbReference type="NCBI Taxonomy" id="2903"/>
    <lineage>
        <taxon>Eukaryota</taxon>
        <taxon>Haptista</taxon>
        <taxon>Haptophyta</taxon>
        <taxon>Prymnesiophyceae</taxon>
        <taxon>Isochrysidales</taxon>
        <taxon>Noelaerhabdaceae</taxon>
        <taxon>Emiliania</taxon>
    </lineage>
</organism>
<accession>A0A7S3WJT2</accession>
<name>A0A7S3WJT2_EMIHU</name>
<feature type="signal peptide" evidence="2">
    <location>
        <begin position="1"/>
        <end position="25"/>
    </location>
</feature>
<dbReference type="Gene3D" id="3.40.710.10">
    <property type="entry name" value="DD-peptidase/beta-lactamase superfamily"/>
    <property type="match status" value="1"/>
</dbReference>